<dbReference type="Proteomes" id="UP001177003">
    <property type="component" value="Chromosome 4"/>
</dbReference>
<reference evidence="1" key="1">
    <citation type="submission" date="2023-04" db="EMBL/GenBank/DDBJ databases">
        <authorList>
            <person name="Vijverberg K."/>
            <person name="Xiong W."/>
            <person name="Schranz E."/>
        </authorList>
    </citation>
    <scope>NUCLEOTIDE SEQUENCE</scope>
</reference>
<organism evidence="1 2">
    <name type="scientific">Lactuca saligna</name>
    <name type="common">Willowleaf lettuce</name>
    <dbReference type="NCBI Taxonomy" id="75948"/>
    <lineage>
        <taxon>Eukaryota</taxon>
        <taxon>Viridiplantae</taxon>
        <taxon>Streptophyta</taxon>
        <taxon>Embryophyta</taxon>
        <taxon>Tracheophyta</taxon>
        <taxon>Spermatophyta</taxon>
        <taxon>Magnoliopsida</taxon>
        <taxon>eudicotyledons</taxon>
        <taxon>Gunneridae</taxon>
        <taxon>Pentapetalae</taxon>
        <taxon>asterids</taxon>
        <taxon>campanulids</taxon>
        <taxon>Asterales</taxon>
        <taxon>Asteraceae</taxon>
        <taxon>Cichorioideae</taxon>
        <taxon>Cichorieae</taxon>
        <taxon>Lactucinae</taxon>
        <taxon>Lactuca</taxon>
    </lineage>
</organism>
<accession>A0AA35YWJ3</accession>
<evidence type="ECO:0000313" key="2">
    <source>
        <dbReference type="Proteomes" id="UP001177003"/>
    </source>
</evidence>
<protein>
    <submittedName>
        <fullName evidence="1">Uncharacterized protein</fullName>
    </submittedName>
</protein>
<gene>
    <name evidence="1" type="ORF">LSALG_LOCUS21058</name>
</gene>
<evidence type="ECO:0000313" key="1">
    <source>
        <dbReference type="EMBL" id="CAI9281359.1"/>
    </source>
</evidence>
<dbReference type="AlphaFoldDB" id="A0AA35YWJ3"/>
<name>A0AA35YWJ3_LACSI</name>
<sequence>MGLASGQMKCKLSLLTLINPKKGHEDTQSDICNEEDHNEEVYIEEVHNEEVHHEDVRNNGDTICNEGHKLTPQETPILNEFVPSPPPSSTTTNIQITISPWPPPISTPPQATIPLSVPIFTESTPPSTISATPVVSVNASDAGAGISGFTTTHVSPPISPCRTDNPYMIYGDGEDDLQGCTFSPVTIRSEVDDDTPVTKGQLQAIHDKLDSLLQASKPSDDYSQASVKTILETLTKEHSSNIEKMTTAMDESTKSNTTAANEDISSLSTSLKFERANFKDIRTGLKEKATMKSCVYDVTALLSDLIEAMYQMISLNVRKHLGEKLRHVFAILHRLEGYSESSSIPKQGGISNNKANCCETKTKYSQACACCQKINRAKG</sequence>
<proteinExistence type="predicted"/>
<keyword evidence="2" id="KW-1185">Reference proteome</keyword>
<dbReference type="EMBL" id="OX465080">
    <property type="protein sequence ID" value="CAI9281359.1"/>
    <property type="molecule type" value="Genomic_DNA"/>
</dbReference>